<evidence type="ECO:0000256" key="9">
    <source>
        <dbReference type="ARBA" id="ARBA00030238"/>
    </source>
</evidence>
<comment type="caution">
    <text evidence="14">The sequence shown here is derived from an EMBL/GenBank/DDBJ whole genome shotgun (WGS) entry which is preliminary data.</text>
</comment>
<dbReference type="EC" id="3.2.1.1" evidence="4 10"/>
<dbReference type="AlphaFoldDB" id="A0AAE1JXQ1"/>
<evidence type="ECO:0000256" key="6">
    <source>
        <dbReference type="ARBA" id="ARBA00022801"/>
    </source>
</evidence>
<dbReference type="InterPro" id="IPR013780">
    <property type="entry name" value="Glyco_hydro_b"/>
</dbReference>
<protein>
    <recommendedName>
        <fullName evidence="4 10">Alpha-amylase</fullName>
        <ecNumber evidence="4 10">3.2.1.1</ecNumber>
    </recommendedName>
    <alternativeName>
        <fullName evidence="9 10">1,4-alpha-D-glucan glucanohydrolase</fullName>
    </alternativeName>
</protein>
<evidence type="ECO:0000256" key="2">
    <source>
        <dbReference type="ARBA" id="ARBA00001913"/>
    </source>
</evidence>
<sequence length="424" mass="47270">MKSLASFSFAFFCISLLPSFSSSSIVFQGFTWASYEKAGGFYNYLKTQVPLIADLGVDYVWLPPPSNAHPDGPQGYLPKRLYDLDTSKYGNKEELKSLIAAFRERGVKCIADIVINHRMAERLDERGLSIFEGGTPDDRLDWNVSEICSSDTKFKGAGNPDTGMDWGDAPDIDHINPRVQRELSDWMNWLKSDVGFVGWRFDMVLGYAPRFTKIYLDNTKPEFAVGELFEAVALGSDGKPLANQDPHRAKLVQWVQDAGGAVTTFDFTTKMVLGAAVQGELWRMKDANGKPPGMIGTDPSHAVTLVDNHDTLSQRIWPFPDGKTMLGYAYILTHPGHPSIFYDHYIDWLEQRAPIKKLTEIRKRNGISPTSSINILAADADLYMAEIDKKIVVKIGPNGDLKNLLPQNAVLATSGQDFAVWELH</sequence>
<dbReference type="CDD" id="cd11314">
    <property type="entry name" value="AmyAc_arch_bac_plant_AmyA"/>
    <property type="match status" value="1"/>
</dbReference>
<dbReference type="Pfam" id="PF07821">
    <property type="entry name" value="Alpha-amyl_C2"/>
    <property type="match status" value="1"/>
</dbReference>
<dbReference type="InterPro" id="IPR013775">
    <property type="entry name" value="A-amylase_pln"/>
</dbReference>
<dbReference type="Proteomes" id="UP001293593">
    <property type="component" value="Unassembled WGS sequence"/>
</dbReference>
<dbReference type="InterPro" id="IPR006047">
    <property type="entry name" value="GH13_cat_dom"/>
</dbReference>
<evidence type="ECO:0000313" key="14">
    <source>
        <dbReference type="EMBL" id="KAK4277488.1"/>
    </source>
</evidence>
<evidence type="ECO:0000256" key="5">
    <source>
        <dbReference type="ARBA" id="ARBA00022723"/>
    </source>
</evidence>
<evidence type="ECO:0000256" key="11">
    <source>
        <dbReference type="PIRSR" id="PIRSR001028-1"/>
    </source>
</evidence>
<evidence type="ECO:0000256" key="3">
    <source>
        <dbReference type="ARBA" id="ARBA00008061"/>
    </source>
</evidence>
<comment type="cofactor">
    <cofactor evidence="2 10">
        <name>Ca(2+)</name>
        <dbReference type="ChEBI" id="CHEBI:29108"/>
    </cofactor>
</comment>
<keyword evidence="7" id="KW-0119">Carbohydrate metabolism</keyword>
<feature type="active site" description="Proton donor" evidence="11">
    <location>
        <position position="227"/>
    </location>
</feature>
<keyword evidence="6" id="KW-0378">Hydrolase</keyword>
<evidence type="ECO:0000256" key="8">
    <source>
        <dbReference type="ARBA" id="ARBA00023295"/>
    </source>
</evidence>
<reference evidence="14" key="1">
    <citation type="submission" date="2023-10" db="EMBL/GenBank/DDBJ databases">
        <title>Chromosome-level genome of the transformable northern wattle, Acacia crassicarpa.</title>
        <authorList>
            <person name="Massaro I."/>
            <person name="Sinha N.R."/>
            <person name="Poethig S."/>
            <person name="Leichty A.R."/>
        </authorList>
    </citation>
    <scope>NUCLEOTIDE SEQUENCE</scope>
    <source>
        <strain evidence="14">Acra3RX</strain>
        <tissue evidence="14">Leaf</tissue>
    </source>
</reference>
<keyword evidence="5" id="KW-0479">Metal-binding</keyword>
<evidence type="ECO:0000256" key="4">
    <source>
        <dbReference type="ARBA" id="ARBA00012595"/>
    </source>
</evidence>
<dbReference type="PIRSF" id="PIRSF001028">
    <property type="entry name" value="Alph-amls_plant"/>
    <property type="match status" value="1"/>
</dbReference>
<dbReference type="Gene3D" id="3.20.20.80">
    <property type="entry name" value="Glycosidases"/>
    <property type="match status" value="1"/>
</dbReference>
<dbReference type="Gene3D" id="2.60.40.1180">
    <property type="entry name" value="Golgi alpha-mannosidase II"/>
    <property type="match status" value="1"/>
</dbReference>
<evidence type="ECO:0000259" key="13">
    <source>
        <dbReference type="SMART" id="SM00810"/>
    </source>
</evidence>
<feature type="signal peptide" evidence="10">
    <location>
        <begin position="1"/>
        <end position="23"/>
    </location>
</feature>
<dbReference type="SMART" id="SM00642">
    <property type="entry name" value="Aamy"/>
    <property type="match status" value="1"/>
</dbReference>
<dbReference type="SMART" id="SM00810">
    <property type="entry name" value="Alpha-amyl_C2"/>
    <property type="match status" value="1"/>
</dbReference>
<feature type="domain" description="Glycosyl hydrolase family 13 catalytic" evidence="12">
    <location>
        <begin position="24"/>
        <end position="362"/>
    </location>
</feature>
<dbReference type="SUPFAM" id="SSF51011">
    <property type="entry name" value="Glycosyl hydrolase domain"/>
    <property type="match status" value="1"/>
</dbReference>
<comment type="similarity">
    <text evidence="3 10">Belongs to the glycosyl hydrolase 13 family.</text>
</comment>
<dbReference type="GO" id="GO:0004556">
    <property type="term" value="F:alpha-amylase activity"/>
    <property type="evidence" value="ECO:0007669"/>
    <property type="project" value="UniProtKB-UniRule"/>
</dbReference>
<gene>
    <name evidence="14" type="ORF">QN277_015482</name>
</gene>
<organism evidence="14 15">
    <name type="scientific">Acacia crassicarpa</name>
    <name type="common">northern wattle</name>
    <dbReference type="NCBI Taxonomy" id="499986"/>
    <lineage>
        <taxon>Eukaryota</taxon>
        <taxon>Viridiplantae</taxon>
        <taxon>Streptophyta</taxon>
        <taxon>Embryophyta</taxon>
        <taxon>Tracheophyta</taxon>
        <taxon>Spermatophyta</taxon>
        <taxon>Magnoliopsida</taxon>
        <taxon>eudicotyledons</taxon>
        <taxon>Gunneridae</taxon>
        <taxon>Pentapetalae</taxon>
        <taxon>rosids</taxon>
        <taxon>fabids</taxon>
        <taxon>Fabales</taxon>
        <taxon>Fabaceae</taxon>
        <taxon>Caesalpinioideae</taxon>
        <taxon>mimosoid clade</taxon>
        <taxon>Acacieae</taxon>
        <taxon>Acacia</taxon>
    </lineage>
</organism>
<evidence type="ECO:0000256" key="10">
    <source>
        <dbReference type="PIRNR" id="PIRNR001028"/>
    </source>
</evidence>
<dbReference type="SUPFAM" id="SSF51445">
    <property type="entry name" value="(Trans)glycosidases"/>
    <property type="match status" value="1"/>
</dbReference>
<dbReference type="GO" id="GO:0005509">
    <property type="term" value="F:calcium ion binding"/>
    <property type="evidence" value="ECO:0007669"/>
    <property type="project" value="UniProtKB-UniRule"/>
</dbReference>
<dbReference type="InterPro" id="IPR017853">
    <property type="entry name" value="GH"/>
</dbReference>
<dbReference type="PANTHER" id="PTHR43447">
    <property type="entry name" value="ALPHA-AMYLASE"/>
    <property type="match status" value="1"/>
</dbReference>
<keyword evidence="15" id="KW-1185">Reference proteome</keyword>
<dbReference type="EMBL" id="JAWXYG010000003">
    <property type="protein sequence ID" value="KAK4277488.1"/>
    <property type="molecule type" value="Genomic_DNA"/>
</dbReference>
<dbReference type="GO" id="GO:0005975">
    <property type="term" value="P:carbohydrate metabolic process"/>
    <property type="evidence" value="ECO:0007669"/>
    <property type="project" value="InterPro"/>
</dbReference>
<feature type="chain" id="PRO_5041785479" description="Alpha-amylase" evidence="10">
    <location>
        <begin position="24"/>
        <end position="424"/>
    </location>
</feature>
<evidence type="ECO:0000259" key="12">
    <source>
        <dbReference type="SMART" id="SM00642"/>
    </source>
</evidence>
<proteinExistence type="inferred from homology"/>
<dbReference type="Pfam" id="PF00128">
    <property type="entry name" value="Alpha-amylase"/>
    <property type="match status" value="1"/>
</dbReference>
<keyword evidence="10" id="KW-0732">Signal</keyword>
<feature type="active site" description="Nucleophile" evidence="11">
    <location>
        <position position="202"/>
    </location>
</feature>
<feature type="domain" description="Alpha-amylase C-terminal beta-sheet" evidence="13">
    <location>
        <begin position="363"/>
        <end position="423"/>
    </location>
</feature>
<comment type="catalytic activity">
    <reaction evidence="1 10">
        <text>Endohydrolysis of (1-&gt;4)-alpha-D-glucosidic linkages in polysaccharides containing three or more (1-&gt;4)-alpha-linked D-glucose units.</text>
        <dbReference type="EC" id="3.2.1.1"/>
    </reaction>
</comment>
<name>A0AAE1JXQ1_9FABA</name>
<evidence type="ECO:0000256" key="7">
    <source>
        <dbReference type="ARBA" id="ARBA00023277"/>
    </source>
</evidence>
<evidence type="ECO:0000313" key="15">
    <source>
        <dbReference type="Proteomes" id="UP001293593"/>
    </source>
</evidence>
<accession>A0AAE1JXQ1</accession>
<keyword evidence="8" id="KW-0326">Glycosidase</keyword>
<dbReference type="InterPro" id="IPR012850">
    <property type="entry name" value="A-amylase_bs_C"/>
</dbReference>
<evidence type="ECO:0000256" key="1">
    <source>
        <dbReference type="ARBA" id="ARBA00000548"/>
    </source>
</evidence>